<dbReference type="Proteomes" id="UP000030130">
    <property type="component" value="Unassembled WGS sequence"/>
</dbReference>
<evidence type="ECO:0000313" key="1">
    <source>
        <dbReference type="EMBL" id="KGN88015.1"/>
    </source>
</evidence>
<reference evidence="1 2" key="1">
    <citation type="submission" date="2014-08" db="EMBL/GenBank/DDBJ databases">
        <title>Porphyromonas gulae strain:COT-052_OH1451 Genome sequencing.</title>
        <authorList>
            <person name="Wallis C."/>
            <person name="Deusch O."/>
            <person name="O'Flynn C."/>
            <person name="Davis I."/>
            <person name="Jospin G."/>
            <person name="Darling A.E."/>
            <person name="Coil D.A."/>
            <person name="Alexiev A."/>
            <person name="Horsfall A."/>
            <person name="Kirkwood N."/>
            <person name="Harris S."/>
            <person name="Eisen J.A."/>
        </authorList>
    </citation>
    <scope>NUCLEOTIDE SEQUENCE [LARGE SCALE GENOMIC DNA]</scope>
    <source>
        <strain evidence="2">COT-052 OH1451</strain>
    </source>
</reference>
<name>A0A0A2FDA9_9PORP</name>
<proteinExistence type="predicted"/>
<protein>
    <submittedName>
        <fullName evidence="1">Uncharacterized protein</fullName>
    </submittedName>
</protein>
<dbReference type="AlphaFoldDB" id="A0A0A2FDA9"/>
<accession>A0A0A2FDA9</accession>
<gene>
    <name evidence="1" type="ORF">HR08_01115</name>
</gene>
<dbReference type="EMBL" id="JRAI01000005">
    <property type="protein sequence ID" value="KGN88015.1"/>
    <property type="molecule type" value="Genomic_DNA"/>
</dbReference>
<evidence type="ECO:0000313" key="2">
    <source>
        <dbReference type="Proteomes" id="UP000030130"/>
    </source>
</evidence>
<sequence length="68" mass="7821">MTIDILAEIKSISAQKREKNILPDHVLSSELFSKIIDEAKKELNALCQEKKVAYGKTINEVWFRTNET</sequence>
<comment type="caution">
    <text evidence="1">The sequence shown here is derived from an EMBL/GenBank/DDBJ whole genome shotgun (WGS) entry which is preliminary data.</text>
</comment>
<organism evidence="1 2">
    <name type="scientific">Porphyromonas gulae</name>
    <dbReference type="NCBI Taxonomy" id="111105"/>
    <lineage>
        <taxon>Bacteria</taxon>
        <taxon>Pseudomonadati</taxon>
        <taxon>Bacteroidota</taxon>
        <taxon>Bacteroidia</taxon>
        <taxon>Bacteroidales</taxon>
        <taxon>Porphyromonadaceae</taxon>
        <taxon>Porphyromonas</taxon>
    </lineage>
</organism>
<dbReference type="RefSeq" id="WP_039419945.1">
    <property type="nucleotide sequence ID" value="NZ_JRAI01000005.1"/>
</dbReference>